<dbReference type="Pfam" id="PF00057">
    <property type="entry name" value="Ldl_recept_a"/>
    <property type="match status" value="9"/>
</dbReference>
<feature type="disulfide bond" evidence="9">
    <location>
        <begin position="355"/>
        <end position="367"/>
    </location>
</feature>
<dbReference type="PRINTS" id="PR00261">
    <property type="entry name" value="LDLRECEPTOR"/>
</dbReference>
<feature type="disulfide bond" evidence="9">
    <location>
        <begin position="88"/>
        <end position="103"/>
    </location>
</feature>
<dbReference type="InterPro" id="IPR002172">
    <property type="entry name" value="LDrepeatLR_classA_rpt"/>
</dbReference>
<dbReference type="GO" id="GO:0016324">
    <property type="term" value="C:apical plasma membrane"/>
    <property type="evidence" value="ECO:0007669"/>
    <property type="project" value="TreeGrafter"/>
</dbReference>
<feature type="compositionally biased region" description="Polar residues" evidence="10">
    <location>
        <begin position="334"/>
        <end position="349"/>
    </location>
</feature>
<proteinExistence type="predicted"/>
<feature type="disulfide bond" evidence="9">
    <location>
        <begin position="183"/>
        <end position="201"/>
    </location>
</feature>
<feature type="disulfide bond" evidence="9">
    <location>
        <begin position="374"/>
        <end position="389"/>
    </location>
</feature>
<feature type="disulfide bond" evidence="9">
    <location>
        <begin position="15"/>
        <end position="30"/>
    </location>
</feature>
<keyword evidence="7 12" id="KW-0675">Receptor</keyword>
<feature type="region of interest" description="Disordered" evidence="10">
    <location>
        <begin position="279"/>
        <end position="349"/>
    </location>
</feature>
<feature type="disulfide bond" evidence="9">
    <location>
        <begin position="104"/>
        <end position="116"/>
    </location>
</feature>
<organism evidence="11 12">
    <name type="scientific">Hyalella azteca</name>
    <name type="common">Amphipod</name>
    <dbReference type="NCBI Taxonomy" id="294128"/>
    <lineage>
        <taxon>Eukaryota</taxon>
        <taxon>Metazoa</taxon>
        <taxon>Ecdysozoa</taxon>
        <taxon>Arthropoda</taxon>
        <taxon>Crustacea</taxon>
        <taxon>Multicrustacea</taxon>
        <taxon>Malacostraca</taxon>
        <taxon>Eumalacostraca</taxon>
        <taxon>Peracarida</taxon>
        <taxon>Amphipoda</taxon>
        <taxon>Senticaudata</taxon>
        <taxon>Talitrida</taxon>
        <taxon>Talitroidea</taxon>
        <taxon>Hyalellidae</taxon>
        <taxon>Hyalella</taxon>
    </lineage>
</organism>
<evidence type="ECO:0000256" key="2">
    <source>
        <dbReference type="ARBA" id="ARBA00022692"/>
    </source>
</evidence>
<gene>
    <name evidence="12" type="primary">LOC108673912</name>
</gene>
<dbReference type="Gene3D" id="4.10.400.10">
    <property type="entry name" value="Low-density Lipoprotein Receptor"/>
    <property type="match status" value="9"/>
</dbReference>
<feature type="disulfide bond" evidence="9">
    <location>
        <begin position="195"/>
        <end position="210"/>
    </location>
</feature>
<dbReference type="GO" id="GO:0042562">
    <property type="term" value="F:hormone binding"/>
    <property type="evidence" value="ECO:0007669"/>
    <property type="project" value="TreeGrafter"/>
</dbReference>
<dbReference type="PROSITE" id="PS01209">
    <property type="entry name" value="LDLRA_1"/>
    <property type="match status" value="1"/>
</dbReference>
<feature type="disulfide bond" evidence="9">
    <location>
        <begin position="31"/>
        <end position="43"/>
    </location>
</feature>
<feature type="disulfide bond" evidence="9">
    <location>
        <begin position="141"/>
        <end position="153"/>
    </location>
</feature>
<feature type="disulfide bond" evidence="9">
    <location>
        <begin position="148"/>
        <end position="166"/>
    </location>
</feature>
<name>A0A979FVR3_HYAAZ</name>
<evidence type="ECO:0000256" key="8">
    <source>
        <dbReference type="ARBA" id="ARBA00023180"/>
    </source>
</evidence>
<dbReference type="CDD" id="cd00112">
    <property type="entry name" value="LDLa"/>
    <property type="match status" value="7"/>
</dbReference>
<evidence type="ECO:0000313" key="12">
    <source>
        <dbReference type="RefSeq" id="XP_047741349.1"/>
    </source>
</evidence>
<evidence type="ECO:0000256" key="4">
    <source>
        <dbReference type="ARBA" id="ARBA00022989"/>
    </source>
</evidence>
<dbReference type="Proteomes" id="UP000694843">
    <property type="component" value="Unplaced"/>
</dbReference>
<keyword evidence="11" id="KW-1185">Reference proteome</keyword>
<evidence type="ECO:0000256" key="6">
    <source>
        <dbReference type="ARBA" id="ARBA00023157"/>
    </source>
</evidence>
<feature type="disulfide bond" evidence="9">
    <location>
        <begin position="362"/>
        <end position="380"/>
    </location>
</feature>
<keyword evidence="3" id="KW-0677">Repeat</keyword>
<keyword evidence="6 9" id="KW-1015">Disulfide bond</keyword>
<dbReference type="InterPro" id="IPR023415">
    <property type="entry name" value="LDLR_class-A_CS"/>
</dbReference>
<keyword evidence="4" id="KW-1133">Transmembrane helix</keyword>
<protein>
    <submittedName>
        <fullName evidence="12">Sortilin-related receptor</fullName>
    </submittedName>
</protein>
<evidence type="ECO:0000256" key="3">
    <source>
        <dbReference type="ARBA" id="ARBA00022737"/>
    </source>
</evidence>
<feature type="compositionally biased region" description="Polar residues" evidence="10">
    <location>
        <begin position="290"/>
        <end position="301"/>
    </location>
</feature>
<comment type="caution">
    <text evidence="9">Lacks conserved residue(s) required for the propagation of feature annotation.</text>
</comment>
<feature type="compositionally biased region" description="Basic and acidic residues" evidence="10">
    <location>
        <begin position="279"/>
        <end position="288"/>
    </location>
</feature>
<evidence type="ECO:0000256" key="9">
    <source>
        <dbReference type="PROSITE-ProRule" id="PRU00124"/>
    </source>
</evidence>
<dbReference type="PANTHER" id="PTHR22722:SF14">
    <property type="entry name" value="MEGALIN, ISOFORM A"/>
    <property type="match status" value="1"/>
</dbReference>
<comment type="subcellular location">
    <subcellularLocation>
        <location evidence="1">Membrane</location>
        <topology evidence="1">Single-pass membrane protein</topology>
    </subcellularLocation>
</comment>
<evidence type="ECO:0000256" key="5">
    <source>
        <dbReference type="ARBA" id="ARBA00023136"/>
    </source>
</evidence>
<dbReference type="SMART" id="SM00192">
    <property type="entry name" value="LDLa"/>
    <property type="match status" value="9"/>
</dbReference>
<dbReference type="RefSeq" id="XP_047741349.1">
    <property type="nucleotide sequence ID" value="XM_047885393.1"/>
</dbReference>
<reference evidence="12" key="1">
    <citation type="submission" date="2025-08" db="UniProtKB">
        <authorList>
            <consortium name="RefSeq"/>
        </authorList>
    </citation>
    <scope>IDENTIFICATION</scope>
    <source>
        <tissue evidence="12">Whole organism</tissue>
    </source>
</reference>
<keyword evidence="5" id="KW-0472">Membrane</keyword>
<feature type="disulfide bond" evidence="9">
    <location>
        <begin position="3"/>
        <end position="21"/>
    </location>
</feature>
<dbReference type="PROSITE" id="PS50068">
    <property type="entry name" value="LDLRA_2"/>
    <property type="match status" value="9"/>
</dbReference>
<sequence>FKCANGGCIDEEWLCDGYNTCGDDSDERDCCTGAHFVCANGSCIQKRWECEGWRNNCGDWSDEKHCVCRSDQFKCANTGRCIDGALRCDGDNDCDDDSDERDCCTGDHFVCGDGRCIRKRWECDGSDNNCGDWSDEKHCVCRSDQFKCANGGCIDEEWLCDGYNTCGDDSDERDCCTGDHFVCGDGRCIHKRWECDSLNQCRDWSDEKHCVCRTDHFKCANTGLCIDEWLHRRPLPVRSLGPPTTDSVCRSDQFKCVNTGLCIDEKYRCDGHNGCGKDSDDSGERDFENGVNNTSPIVNFTSDEDDLSDLVIEKSEKSSVQNAESSHSSEESSVQNAEPPNNSEESSVQNAEPCCTGDHFVCSNGRCIQKRWECDGRNNCGDWSDEKHCGGHSSGSSGSSRIAASVRPVYSLLEQSNPPLRDSTFIIEPWVGDSLEYPNCACRNEVIECTGVCPSDLFKCVMTGRCIDEKLRCDGDKDCGDYYDKSDEEGCANWRRE</sequence>
<dbReference type="InterPro" id="IPR036055">
    <property type="entry name" value="LDL_receptor-like_sf"/>
</dbReference>
<evidence type="ECO:0000313" key="11">
    <source>
        <dbReference type="Proteomes" id="UP000694843"/>
    </source>
</evidence>
<accession>A0A979FVR3</accession>
<dbReference type="SUPFAM" id="SSF57424">
    <property type="entry name" value="LDL receptor-like module"/>
    <property type="match status" value="9"/>
</dbReference>
<evidence type="ECO:0000256" key="10">
    <source>
        <dbReference type="SAM" id="MobiDB-lite"/>
    </source>
</evidence>
<feature type="disulfide bond" evidence="9">
    <location>
        <begin position="160"/>
        <end position="175"/>
    </location>
</feature>
<dbReference type="GO" id="GO:0006898">
    <property type="term" value="P:receptor-mediated endocytosis"/>
    <property type="evidence" value="ECO:0007669"/>
    <property type="project" value="TreeGrafter"/>
</dbReference>
<dbReference type="KEGG" id="hazt:108673912"/>
<dbReference type="InterPro" id="IPR051221">
    <property type="entry name" value="LDLR-related"/>
</dbReference>
<evidence type="ECO:0000256" key="7">
    <source>
        <dbReference type="ARBA" id="ARBA00023170"/>
    </source>
</evidence>
<feature type="disulfide bond" evidence="9">
    <location>
        <begin position="176"/>
        <end position="188"/>
    </location>
</feature>
<keyword evidence="8" id="KW-0325">Glycoprotein</keyword>
<dbReference type="GO" id="GO:0043235">
    <property type="term" value="C:receptor complex"/>
    <property type="evidence" value="ECO:0007669"/>
    <property type="project" value="TreeGrafter"/>
</dbReference>
<feature type="non-terminal residue" evidence="12">
    <location>
        <position position="1"/>
    </location>
</feature>
<dbReference type="PANTHER" id="PTHR22722">
    <property type="entry name" value="LOW-DENSITY LIPOPROTEIN RECEPTOR-RELATED PROTEIN 2-RELATED"/>
    <property type="match status" value="1"/>
</dbReference>
<dbReference type="GeneID" id="108673912"/>
<keyword evidence="2" id="KW-0812">Transmembrane</keyword>
<dbReference type="AlphaFoldDB" id="A0A979FVR3"/>
<dbReference type="OrthoDB" id="2019384at2759"/>
<evidence type="ECO:0000256" key="1">
    <source>
        <dbReference type="ARBA" id="ARBA00004167"/>
    </source>
</evidence>